<gene>
    <name evidence="1" type="ORF">LCGC14_2091140</name>
</gene>
<organism evidence="1">
    <name type="scientific">marine sediment metagenome</name>
    <dbReference type="NCBI Taxonomy" id="412755"/>
    <lineage>
        <taxon>unclassified sequences</taxon>
        <taxon>metagenomes</taxon>
        <taxon>ecological metagenomes</taxon>
    </lineage>
</organism>
<accession>A0A0F9ECZ3</accession>
<reference evidence="1" key="1">
    <citation type="journal article" date="2015" name="Nature">
        <title>Complex archaea that bridge the gap between prokaryotes and eukaryotes.</title>
        <authorList>
            <person name="Spang A."/>
            <person name="Saw J.H."/>
            <person name="Jorgensen S.L."/>
            <person name="Zaremba-Niedzwiedzka K."/>
            <person name="Martijn J."/>
            <person name="Lind A.E."/>
            <person name="van Eijk R."/>
            <person name="Schleper C."/>
            <person name="Guy L."/>
            <person name="Ettema T.J."/>
        </authorList>
    </citation>
    <scope>NUCLEOTIDE SEQUENCE</scope>
</reference>
<protein>
    <submittedName>
        <fullName evidence="1">Uncharacterized protein</fullName>
    </submittedName>
</protein>
<sequence length="90" mass="10767">MLENSFGHTWCDCFECDQTIEAFRFLMVRRENRDDDLMIAFIHLSHNIVDNPDKMDTTYRIFGEIYYLLHPHGEIQDPQLVKPDEDDDDD</sequence>
<name>A0A0F9ECZ3_9ZZZZ</name>
<dbReference type="AlphaFoldDB" id="A0A0F9ECZ3"/>
<comment type="caution">
    <text evidence="1">The sequence shown here is derived from an EMBL/GenBank/DDBJ whole genome shotgun (WGS) entry which is preliminary data.</text>
</comment>
<proteinExistence type="predicted"/>
<evidence type="ECO:0000313" key="1">
    <source>
        <dbReference type="EMBL" id="KKL71814.1"/>
    </source>
</evidence>
<dbReference type="EMBL" id="LAZR01025473">
    <property type="protein sequence ID" value="KKL71814.1"/>
    <property type="molecule type" value="Genomic_DNA"/>
</dbReference>